<protein>
    <recommendedName>
        <fullName evidence="1">Reverse transcriptase domain-containing protein</fullName>
    </recommendedName>
</protein>
<name>A0A5D3BNN9_CUCMM</name>
<dbReference type="OrthoDB" id="101614at2759"/>
<evidence type="ECO:0000313" key="3">
    <source>
        <dbReference type="EMBL" id="TYK01333.1"/>
    </source>
</evidence>
<accession>A0A5D3BNN9</accession>
<dbReference type="PANTHER" id="PTHR37984:SF5">
    <property type="entry name" value="PROTEIN NYNRIN-LIKE"/>
    <property type="match status" value="1"/>
</dbReference>
<dbReference type="FunFam" id="3.30.70.270:FF:000020">
    <property type="entry name" value="Transposon Tf2-6 polyprotein-like Protein"/>
    <property type="match status" value="1"/>
</dbReference>
<dbReference type="EMBL" id="SSTE01008485">
    <property type="protein sequence ID" value="KAA0055592.1"/>
    <property type="molecule type" value="Genomic_DNA"/>
</dbReference>
<dbReference type="InterPro" id="IPR043128">
    <property type="entry name" value="Rev_trsase/Diguanyl_cyclase"/>
</dbReference>
<comment type="caution">
    <text evidence="3">The sequence shown here is derived from an EMBL/GenBank/DDBJ whole genome shotgun (WGS) entry which is preliminary data.</text>
</comment>
<dbReference type="InterPro" id="IPR043502">
    <property type="entry name" value="DNA/RNA_pol_sf"/>
</dbReference>
<evidence type="ECO:0000313" key="4">
    <source>
        <dbReference type="Proteomes" id="UP000321393"/>
    </source>
</evidence>
<gene>
    <name evidence="3" type="ORF">E5676_scaffold29G00120</name>
    <name evidence="2" type="ORF">E6C27_scaffold222G00740</name>
</gene>
<proteinExistence type="predicted"/>
<dbReference type="EMBL" id="SSTD01016227">
    <property type="protein sequence ID" value="TYK01333.1"/>
    <property type="molecule type" value="Genomic_DNA"/>
</dbReference>
<dbReference type="PANTHER" id="PTHR37984">
    <property type="entry name" value="PROTEIN CBG26694"/>
    <property type="match status" value="1"/>
</dbReference>
<dbReference type="Pfam" id="PF00078">
    <property type="entry name" value="RVT_1"/>
    <property type="match status" value="1"/>
</dbReference>
<dbReference type="SUPFAM" id="SSF56672">
    <property type="entry name" value="DNA/RNA polymerases"/>
    <property type="match status" value="1"/>
</dbReference>
<dbReference type="InterPro" id="IPR000477">
    <property type="entry name" value="RT_dom"/>
</dbReference>
<dbReference type="Proteomes" id="UP000321393">
    <property type="component" value="Unassembled WGS sequence"/>
</dbReference>
<dbReference type="CDD" id="cd01647">
    <property type="entry name" value="RT_LTR"/>
    <property type="match status" value="1"/>
</dbReference>
<evidence type="ECO:0000313" key="5">
    <source>
        <dbReference type="Proteomes" id="UP000321947"/>
    </source>
</evidence>
<evidence type="ECO:0000313" key="2">
    <source>
        <dbReference type="EMBL" id="KAA0055592.1"/>
    </source>
</evidence>
<evidence type="ECO:0000259" key="1">
    <source>
        <dbReference type="Pfam" id="PF00078"/>
    </source>
</evidence>
<organism evidence="3 5">
    <name type="scientific">Cucumis melo var. makuwa</name>
    <name type="common">Oriental melon</name>
    <dbReference type="NCBI Taxonomy" id="1194695"/>
    <lineage>
        <taxon>Eukaryota</taxon>
        <taxon>Viridiplantae</taxon>
        <taxon>Streptophyta</taxon>
        <taxon>Embryophyta</taxon>
        <taxon>Tracheophyta</taxon>
        <taxon>Spermatophyta</taxon>
        <taxon>Magnoliopsida</taxon>
        <taxon>eudicotyledons</taxon>
        <taxon>Gunneridae</taxon>
        <taxon>Pentapetalae</taxon>
        <taxon>rosids</taxon>
        <taxon>fabids</taxon>
        <taxon>Cucurbitales</taxon>
        <taxon>Cucurbitaceae</taxon>
        <taxon>Benincaseae</taxon>
        <taxon>Cucumis</taxon>
    </lineage>
</organism>
<reference evidence="4 5" key="1">
    <citation type="submission" date="2019-08" db="EMBL/GenBank/DDBJ databases">
        <title>Draft genome sequences of two oriental melons (Cucumis melo L. var makuwa).</title>
        <authorList>
            <person name="Kwon S.-Y."/>
        </authorList>
    </citation>
    <scope>NUCLEOTIDE SEQUENCE [LARGE SCALE GENOMIC DNA]</scope>
    <source>
        <strain evidence="5">cv. Chang Bougi</strain>
        <strain evidence="4">cv. SW 3</strain>
        <tissue evidence="3">Leaf</tissue>
    </source>
</reference>
<dbReference type="InterPro" id="IPR050951">
    <property type="entry name" value="Retrovirus_Pol_polyprotein"/>
</dbReference>
<dbReference type="AlphaFoldDB" id="A0A5D3BNN9"/>
<dbReference type="Gene3D" id="3.10.10.10">
    <property type="entry name" value="HIV Type 1 Reverse Transcriptase, subunit A, domain 1"/>
    <property type="match status" value="1"/>
</dbReference>
<dbReference type="Gene3D" id="3.30.70.270">
    <property type="match status" value="2"/>
</dbReference>
<dbReference type="Proteomes" id="UP000321947">
    <property type="component" value="Unassembled WGS sequence"/>
</dbReference>
<sequence>MLGLDPKVAVHHLAIKLRYRPIKQVQLRFQPELIPQIEVEVIKLIEVGFIGDVKYPTWIENIVPFGYNQIQMVLSNEEMTAFRTPTGIYCYKVMPFGLKNASATYQRAMHKVFDDMLHKYVECYVDDLVLRTNPLKCAFGVTSGKFLGFIVRHRGIKIDDSKIDTIQKMPRPKSLHNLRSLQGQLTYIRRFISNLAGRCQPFQKLMRKGENFVWDAACQNAFDSIKKYLLNPLVLGALVPGKPLILYIAAYERSVDALLAQEEDKEK</sequence>
<feature type="domain" description="Reverse transcriptase" evidence="1">
    <location>
        <begin position="66"/>
        <end position="166"/>
    </location>
</feature>